<gene>
    <name evidence="2" type="ORF">SARC_02831</name>
</gene>
<dbReference type="AlphaFoldDB" id="A0A0L0G7V3"/>
<sequence length="112" mass="12643">MGTPPVGIQRIVGPAHTQYSVISNNGDKDQQQRPPQRRVTAAAHKRRQDFATYHDAITIGPLNQGNRTIEQGRRTPVIENHNQYNGLQGTGTNRHSTQTGKRPPPRRHHRLM</sequence>
<evidence type="ECO:0000313" key="3">
    <source>
        <dbReference type="Proteomes" id="UP000054560"/>
    </source>
</evidence>
<proteinExistence type="predicted"/>
<feature type="compositionally biased region" description="Basic residues" evidence="1">
    <location>
        <begin position="103"/>
        <end position="112"/>
    </location>
</feature>
<dbReference type="GeneID" id="25903335"/>
<reference evidence="2 3" key="1">
    <citation type="submission" date="2011-02" db="EMBL/GenBank/DDBJ databases">
        <title>The Genome Sequence of Sphaeroforma arctica JP610.</title>
        <authorList>
            <consortium name="The Broad Institute Genome Sequencing Platform"/>
            <person name="Russ C."/>
            <person name="Cuomo C."/>
            <person name="Young S.K."/>
            <person name="Zeng Q."/>
            <person name="Gargeya S."/>
            <person name="Alvarado L."/>
            <person name="Berlin A."/>
            <person name="Chapman S.B."/>
            <person name="Chen Z."/>
            <person name="Freedman E."/>
            <person name="Gellesch M."/>
            <person name="Goldberg J."/>
            <person name="Griggs A."/>
            <person name="Gujja S."/>
            <person name="Heilman E."/>
            <person name="Heiman D."/>
            <person name="Howarth C."/>
            <person name="Mehta T."/>
            <person name="Neiman D."/>
            <person name="Pearson M."/>
            <person name="Roberts A."/>
            <person name="Saif S."/>
            <person name="Shea T."/>
            <person name="Shenoy N."/>
            <person name="Sisk P."/>
            <person name="Stolte C."/>
            <person name="Sykes S."/>
            <person name="White J."/>
            <person name="Yandava C."/>
            <person name="Burger G."/>
            <person name="Gray M.W."/>
            <person name="Holland P.W.H."/>
            <person name="King N."/>
            <person name="Lang F.B.F."/>
            <person name="Roger A.J."/>
            <person name="Ruiz-Trillo I."/>
            <person name="Haas B."/>
            <person name="Nusbaum C."/>
            <person name="Birren B."/>
        </authorList>
    </citation>
    <scope>NUCLEOTIDE SEQUENCE [LARGE SCALE GENOMIC DNA]</scope>
    <source>
        <strain evidence="2 3">JP610</strain>
    </source>
</reference>
<feature type="region of interest" description="Disordered" evidence="1">
    <location>
        <begin position="1"/>
        <end position="47"/>
    </location>
</feature>
<name>A0A0L0G7V3_9EUKA</name>
<accession>A0A0L0G7V3</accession>
<keyword evidence="3" id="KW-1185">Reference proteome</keyword>
<organism evidence="2 3">
    <name type="scientific">Sphaeroforma arctica JP610</name>
    <dbReference type="NCBI Taxonomy" id="667725"/>
    <lineage>
        <taxon>Eukaryota</taxon>
        <taxon>Ichthyosporea</taxon>
        <taxon>Ichthyophonida</taxon>
        <taxon>Sphaeroforma</taxon>
    </lineage>
</organism>
<feature type="region of interest" description="Disordered" evidence="1">
    <location>
        <begin position="80"/>
        <end position="112"/>
    </location>
</feature>
<dbReference type="EMBL" id="KQ241728">
    <property type="protein sequence ID" value="KNC84976.1"/>
    <property type="molecule type" value="Genomic_DNA"/>
</dbReference>
<feature type="compositionally biased region" description="Polar residues" evidence="1">
    <location>
        <begin position="80"/>
        <end position="100"/>
    </location>
</feature>
<evidence type="ECO:0000313" key="2">
    <source>
        <dbReference type="EMBL" id="KNC84976.1"/>
    </source>
</evidence>
<protein>
    <submittedName>
        <fullName evidence="2">Uncharacterized protein</fullName>
    </submittedName>
</protein>
<evidence type="ECO:0000256" key="1">
    <source>
        <dbReference type="SAM" id="MobiDB-lite"/>
    </source>
</evidence>
<dbReference type="Proteomes" id="UP000054560">
    <property type="component" value="Unassembled WGS sequence"/>
</dbReference>
<dbReference type="RefSeq" id="XP_014158878.1">
    <property type="nucleotide sequence ID" value="XM_014303403.1"/>
</dbReference>